<feature type="signal peptide" evidence="1">
    <location>
        <begin position="1"/>
        <end position="20"/>
    </location>
</feature>
<evidence type="ECO:0000256" key="1">
    <source>
        <dbReference type="SAM" id="SignalP"/>
    </source>
</evidence>
<dbReference type="CDD" id="cd11577">
    <property type="entry name" value="GH71"/>
    <property type="match status" value="1"/>
</dbReference>
<evidence type="ECO:0008006" key="4">
    <source>
        <dbReference type="Google" id="ProtNLM"/>
    </source>
</evidence>
<gene>
    <name evidence="2" type="ORF">NEMBOFW57_004082</name>
</gene>
<dbReference type="GO" id="GO:0051118">
    <property type="term" value="F:glucan endo-1,3-alpha-glucosidase activity"/>
    <property type="evidence" value="ECO:0007669"/>
    <property type="project" value="InterPro"/>
</dbReference>
<protein>
    <recommendedName>
        <fullName evidence="4">Mutanase</fullName>
    </recommendedName>
</protein>
<comment type="caution">
    <text evidence="2">The sequence shown here is derived from an EMBL/GenBank/DDBJ whole genome shotgun (WGS) entry which is preliminary data.</text>
</comment>
<dbReference type="EMBL" id="JAHCVI010000001">
    <property type="protein sequence ID" value="KAG7294021.1"/>
    <property type="molecule type" value="Genomic_DNA"/>
</dbReference>
<dbReference type="InterPro" id="IPR005197">
    <property type="entry name" value="Glyco_hydro_71"/>
</dbReference>
<keyword evidence="1" id="KW-0732">Signal</keyword>
<dbReference type="Gene3D" id="3.20.20.80">
    <property type="entry name" value="Glycosidases"/>
    <property type="match status" value="1"/>
</dbReference>
<proteinExistence type="predicted"/>
<reference evidence="2" key="1">
    <citation type="submission" date="2023-02" db="EMBL/GenBank/DDBJ databases">
        <authorList>
            <person name="Palmer J.M."/>
        </authorList>
    </citation>
    <scope>NUCLEOTIDE SEQUENCE</scope>
    <source>
        <strain evidence="2">FW57</strain>
    </source>
</reference>
<sequence>MRLLAAFASALAWGASLAGAQAVFAHFMEAGIDAFALNMANNDNTNNMALPLAFDAATALGFKLFFSFDYAGNWPWDKIVVRNMIVQYGAKSSYFKRGSQAFVSTFEGPGKAVDWQWIKTETQCFFIPDWSSVGAQPAVGLAGGVADGLFSWDAWPKGPANMTTYPDASYYDFLGSKPYMMTISPWFYTNLPGYGKNWLWRGDDLWFQRWQQAITIDRRPDYIQIISWNDYGESHYIGPLDERQYEAFDIGRAPFNYVRGMPHDGWRETLPYYISMYKFGTASISQDRVVAWYRVNKNGVCSDGGTTGNTANQLQLEYSPNAMMQDRIFYDVPLTSPAQIQISIGGVVQPGGWDQEPHGGIGLYHGSVPIGSASGPVVITLKRNDLTVATINGAAITNSCTSGFHNYNPWVGSARGPVVSTVTPAGNVAFLACVKGFGVYDFTACTCLKRGVPNPPTELGVDGYPLPGKSGSLRGLCSFNCNHGYCPNTVCGSTPDDGVILNYSPFLPPACTGGTGSGAFQGLCDFGCHFGFCPMHVCTCLATGILIQAPSKSDNTGYYLDASVDDHGLCKFACEHGYCPPVCGSRPLGVVGGGYPTVTLDPVVWGAPTAQCAPPCVLVLPPRVLPALTTISFNLWSTSLEYGWTTTQTVGGAVTTRYVATTITTVISIPPVTTDRISYSDILITTTLDGAVPSVIVPTPSVSPPSFVITPTNLPPGITVVPVPRTIRPPPWPWSGPAHVPPTATSSASTSTSIDAVVFFPVGPFPTTVFPTETVTWVTNWVPEPTTTEVNGQPVPVIPCWVWFIWVCPPNFGGIVLLGFRIPGIYPLEGPPNIGPGPLPPGVTLKLPWPQITIGPDLKPTYSPTPDPDDYCKTATATICTTTLSYGILAKRAAVTQAPRIPFGDFRRRDKRAVTTTTSTISFCTSAVGCGASEITRHGDGGIC</sequence>
<name>A0AAD4F6R6_9PEZI</name>
<keyword evidence="3" id="KW-1185">Reference proteome</keyword>
<accession>A0AAD4F6R6</accession>
<evidence type="ECO:0000313" key="3">
    <source>
        <dbReference type="Proteomes" id="UP001197093"/>
    </source>
</evidence>
<feature type="chain" id="PRO_5041955915" description="Mutanase" evidence="1">
    <location>
        <begin position="21"/>
        <end position="944"/>
    </location>
</feature>
<organism evidence="2 3">
    <name type="scientific">Staphylotrichum longicolle</name>
    <dbReference type="NCBI Taxonomy" id="669026"/>
    <lineage>
        <taxon>Eukaryota</taxon>
        <taxon>Fungi</taxon>
        <taxon>Dikarya</taxon>
        <taxon>Ascomycota</taxon>
        <taxon>Pezizomycotina</taxon>
        <taxon>Sordariomycetes</taxon>
        <taxon>Sordariomycetidae</taxon>
        <taxon>Sordariales</taxon>
        <taxon>Chaetomiaceae</taxon>
        <taxon>Staphylotrichum</taxon>
    </lineage>
</organism>
<dbReference type="Pfam" id="PF03659">
    <property type="entry name" value="Glyco_hydro_71"/>
    <property type="match status" value="1"/>
</dbReference>
<dbReference type="Proteomes" id="UP001197093">
    <property type="component" value="Unassembled WGS sequence"/>
</dbReference>
<evidence type="ECO:0000313" key="2">
    <source>
        <dbReference type="EMBL" id="KAG7294021.1"/>
    </source>
</evidence>
<dbReference type="AlphaFoldDB" id="A0AAD4F6R6"/>